<gene>
    <name evidence="16" type="primary">rhlE_2</name>
    <name evidence="16" type="ORF">PEDI_12890</name>
</gene>
<dbReference type="InterPro" id="IPR044742">
    <property type="entry name" value="DEAD/DEAH_RhlB"/>
</dbReference>
<evidence type="ECO:0000256" key="7">
    <source>
        <dbReference type="ARBA" id="ARBA00038437"/>
    </source>
</evidence>
<keyword evidence="6 11" id="KW-0067">ATP-binding</keyword>
<dbReference type="SMART" id="SM00487">
    <property type="entry name" value="DEXDc"/>
    <property type="match status" value="1"/>
</dbReference>
<keyword evidence="17" id="KW-1185">Reference proteome</keyword>
<dbReference type="EC" id="3.6.4.13" evidence="1"/>
<comment type="catalytic activity">
    <reaction evidence="8">
        <text>ATP + H2O = ADP + phosphate + H(+)</text>
        <dbReference type="Rhea" id="RHEA:13065"/>
        <dbReference type="ChEBI" id="CHEBI:15377"/>
        <dbReference type="ChEBI" id="CHEBI:15378"/>
        <dbReference type="ChEBI" id="CHEBI:30616"/>
        <dbReference type="ChEBI" id="CHEBI:43474"/>
        <dbReference type="ChEBI" id="CHEBI:456216"/>
        <dbReference type="EC" id="3.6.4.13"/>
    </reaction>
</comment>
<feature type="domain" description="Helicase ATP-binding" evidence="13">
    <location>
        <begin position="32"/>
        <end position="204"/>
    </location>
</feature>
<evidence type="ECO:0000256" key="1">
    <source>
        <dbReference type="ARBA" id="ARBA00012552"/>
    </source>
</evidence>
<dbReference type="InterPro" id="IPR000629">
    <property type="entry name" value="RNA-helicase_DEAD-box_CS"/>
</dbReference>
<organism evidence="16 17">
    <name type="scientific">Persicobacter diffluens</name>
    <dbReference type="NCBI Taxonomy" id="981"/>
    <lineage>
        <taxon>Bacteria</taxon>
        <taxon>Pseudomonadati</taxon>
        <taxon>Bacteroidota</taxon>
        <taxon>Cytophagia</taxon>
        <taxon>Cytophagales</taxon>
        <taxon>Persicobacteraceae</taxon>
        <taxon>Persicobacter</taxon>
    </lineage>
</organism>
<dbReference type="PANTHER" id="PTHR47959">
    <property type="entry name" value="ATP-DEPENDENT RNA HELICASE RHLE-RELATED"/>
    <property type="match status" value="1"/>
</dbReference>
<feature type="domain" description="Helicase C-terminal" evidence="14">
    <location>
        <begin position="215"/>
        <end position="380"/>
    </location>
</feature>
<comment type="caution">
    <text evidence="16">The sequence shown here is derived from an EMBL/GenBank/DDBJ whole genome shotgun (WGS) entry which is preliminary data.</text>
</comment>
<dbReference type="InterPro" id="IPR050079">
    <property type="entry name" value="DEAD_box_RNA_helicase"/>
</dbReference>
<comment type="similarity">
    <text evidence="7 11">Belongs to the DEAD box helicase family.</text>
</comment>
<feature type="short sequence motif" description="Q motif" evidence="10">
    <location>
        <begin position="1"/>
        <end position="29"/>
    </location>
</feature>
<dbReference type="GO" id="GO:0003724">
    <property type="term" value="F:RNA helicase activity"/>
    <property type="evidence" value="ECO:0007669"/>
    <property type="project" value="UniProtKB-EC"/>
</dbReference>
<evidence type="ECO:0000313" key="17">
    <source>
        <dbReference type="Proteomes" id="UP001310022"/>
    </source>
</evidence>
<evidence type="ECO:0000256" key="9">
    <source>
        <dbReference type="ARBA" id="ARBA00074363"/>
    </source>
</evidence>
<dbReference type="Pfam" id="PF00270">
    <property type="entry name" value="DEAD"/>
    <property type="match status" value="1"/>
</dbReference>
<dbReference type="PROSITE" id="PS51192">
    <property type="entry name" value="HELICASE_ATP_BIND_1"/>
    <property type="match status" value="1"/>
</dbReference>
<evidence type="ECO:0000256" key="10">
    <source>
        <dbReference type="PROSITE-ProRule" id="PRU00552"/>
    </source>
</evidence>
<dbReference type="Gene3D" id="3.40.50.300">
    <property type="entry name" value="P-loop containing nucleotide triphosphate hydrolases"/>
    <property type="match status" value="2"/>
</dbReference>
<dbReference type="SUPFAM" id="SSF52540">
    <property type="entry name" value="P-loop containing nucleoside triphosphate hydrolases"/>
    <property type="match status" value="1"/>
</dbReference>
<sequence>MSFKNLGLSSELLKAIEEKGYQKPSPIQEKAIPPILSGRDLLASAQTGTGKTAGFALPILNILQNKPKRKGIKALVLSPTRELSAQIYDNFKAYSTGLSLKSAVIFGGVKQGPQVDKIKSGLDILIATPGRLLDLYYQGELTLDKVEVLVLDEADRMLDMGFYQDIQKILRILPKERQNLLFSATFNTEIRRLANKILKDPLTVEVAPQNTAAETVRQVYYRVDKPDKASALLHLIGSMGGEQVLVFCRTKHGASRLSKKLEKKSFTSAAIHGDKSQQQRLKALAGFKSGAIQVLVATDIAARGLDIPLLPYVVNFEMPNVPADYVHRIGRTGRAGSEGEAFSLVAEDEQAYVQAIGKLLKKAVKLKTLQGFEPKQQEAGVEQREVKTNKPSPKPKPKSKPKGRGGAPKAKAHSRPGSNSPSGGRKKGPSKGGQKNKNTAVGNRRSR</sequence>
<evidence type="ECO:0000259" key="15">
    <source>
        <dbReference type="PROSITE" id="PS51195"/>
    </source>
</evidence>
<dbReference type="InterPro" id="IPR014001">
    <property type="entry name" value="Helicase_ATP-bd"/>
</dbReference>
<keyword evidence="5 11" id="KW-0347">Helicase</keyword>
<dbReference type="RefSeq" id="WP_338236434.1">
    <property type="nucleotide sequence ID" value="NZ_BQKE01000001.1"/>
</dbReference>
<evidence type="ECO:0000256" key="5">
    <source>
        <dbReference type="ARBA" id="ARBA00022806"/>
    </source>
</evidence>
<evidence type="ECO:0000259" key="13">
    <source>
        <dbReference type="PROSITE" id="PS51192"/>
    </source>
</evidence>
<dbReference type="PROSITE" id="PS00039">
    <property type="entry name" value="DEAD_ATP_HELICASE"/>
    <property type="match status" value="1"/>
</dbReference>
<dbReference type="GO" id="GO:0005829">
    <property type="term" value="C:cytosol"/>
    <property type="evidence" value="ECO:0007669"/>
    <property type="project" value="TreeGrafter"/>
</dbReference>
<name>A0AAN4VXL3_9BACT</name>
<dbReference type="Pfam" id="PF00271">
    <property type="entry name" value="Helicase_C"/>
    <property type="match status" value="1"/>
</dbReference>
<dbReference type="SMART" id="SM00490">
    <property type="entry name" value="HELICc"/>
    <property type="match status" value="1"/>
</dbReference>
<feature type="region of interest" description="Disordered" evidence="12">
    <location>
        <begin position="375"/>
        <end position="447"/>
    </location>
</feature>
<dbReference type="InterPro" id="IPR011545">
    <property type="entry name" value="DEAD/DEAH_box_helicase_dom"/>
</dbReference>
<dbReference type="CDD" id="cd18787">
    <property type="entry name" value="SF2_C_DEAD"/>
    <property type="match status" value="1"/>
</dbReference>
<evidence type="ECO:0000313" key="16">
    <source>
        <dbReference type="EMBL" id="GJM60737.1"/>
    </source>
</evidence>
<dbReference type="InterPro" id="IPR014014">
    <property type="entry name" value="RNA_helicase_DEAD_Q_motif"/>
</dbReference>
<keyword evidence="3 11" id="KW-0547">Nucleotide-binding</keyword>
<reference evidence="16 17" key="1">
    <citation type="submission" date="2021-12" db="EMBL/GenBank/DDBJ databases">
        <title>Genome sequencing of bacteria with rrn-lacking chromosome and rrn-plasmid.</title>
        <authorList>
            <person name="Anda M."/>
            <person name="Iwasaki W."/>
        </authorList>
    </citation>
    <scope>NUCLEOTIDE SEQUENCE [LARGE SCALE GENOMIC DNA]</scope>
    <source>
        <strain evidence="16 17">NBRC 15940</strain>
    </source>
</reference>
<evidence type="ECO:0000256" key="11">
    <source>
        <dbReference type="RuleBase" id="RU000492"/>
    </source>
</evidence>
<dbReference type="PROSITE" id="PS51194">
    <property type="entry name" value="HELICASE_CTER"/>
    <property type="match status" value="1"/>
</dbReference>
<dbReference type="PROSITE" id="PS51195">
    <property type="entry name" value="Q_MOTIF"/>
    <property type="match status" value="1"/>
</dbReference>
<dbReference type="GO" id="GO:0016787">
    <property type="term" value="F:hydrolase activity"/>
    <property type="evidence" value="ECO:0007669"/>
    <property type="project" value="UniProtKB-KW"/>
</dbReference>
<keyword evidence="2" id="KW-0963">Cytoplasm</keyword>
<accession>A0AAN4VXL3</accession>
<dbReference type="CDD" id="cd00268">
    <property type="entry name" value="DEADc"/>
    <property type="match status" value="1"/>
</dbReference>
<dbReference type="InterPro" id="IPR001650">
    <property type="entry name" value="Helicase_C-like"/>
</dbReference>
<dbReference type="GO" id="GO:0005524">
    <property type="term" value="F:ATP binding"/>
    <property type="evidence" value="ECO:0007669"/>
    <property type="project" value="UniProtKB-KW"/>
</dbReference>
<dbReference type="PANTHER" id="PTHR47959:SF13">
    <property type="entry name" value="ATP-DEPENDENT RNA HELICASE RHLE"/>
    <property type="match status" value="1"/>
</dbReference>
<dbReference type="InterPro" id="IPR027417">
    <property type="entry name" value="P-loop_NTPase"/>
</dbReference>
<dbReference type="GO" id="GO:0003676">
    <property type="term" value="F:nucleic acid binding"/>
    <property type="evidence" value="ECO:0007669"/>
    <property type="project" value="InterPro"/>
</dbReference>
<evidence type="ECO:0000256" key="8">
    <source>
        <dbReference type="ARBA" id="ARBA00047984"/>
    </source>
</evidence>
<evidence type="ECO:0000256" key="3">
    <source>
        <dbReference type="ARBA" id="ARBA00022741"/>
    </source>
</evidence>
<evidence type="ECO:0000256" key="6">
    <source>
        <dbReference type="ARBA" id="ARBA00022840"/>
    </source>
</evidence>
<evidence type="ECO:0000256" key="2">
    <source>
        <dbReference type="ARBA" id="ARBA00022490"/>
    </source>
</evidence>
<evidence type="ECO:0000259" key="14">
    <source>
        <dbReference type="PROSITE" id="PS51194"/>
    </source>
</evidence>
<dbReference type="GO" id="GO:0009266">
    <property type="term" value="P:response to temperature stimulus"/>
    <property type="evidence" value="ECO:0007669"/>
    <property type="project" value="UniProtKB-ARBA"/>
</dbReference>
<keyword evidence="4 11" id="KW-0378">Hydrolase</keyword>
<dbReference type="AlphaFoldDB" id="A0AAN4VXL3"/>
<dbReference type="EMBL" id="BQKE01000001">
    <property type="protein sequence ID" value="GJM60737.1"/>
    <property type="molecule type" value="Genomic_DNA"/>
</dbReference>
<protein>
    <recommendedName>
        <fullName evidence="9">DEAD-box ATP-dependent RNA helicase RhpA</fullName>
        <ecNumber evidence="1">3.6.4.13</ecNumber>
    </recommendedName>
</protein>
<proteinExistence type="inferred from homology"/>
<dbReference type="FunFam" id="3.40.50.300:FF:000108">
    <property type="entry name" value="ATP-dependent RNA helicase RhlE"/>
    <property type="match status" value="1"/>
</dbReference>
<dbReference type="Proteomes" id="UP001310022">
    <property type="component" value="Unassembled WGS sequence"/>
</dbReference>
<feature type="domain" description="DEAD-box RNA helicase Q" evidence="15">
    <location>
        <begin position="1"/>
        <end position="29"/>
    </location>
</feature>
<evidence type="ECO:0000256" key="12">
    <source>
        <dbReference type="SAM" id="MobiDB-lite"/>
    </source>
</evidence>
<feature type="compositionally biased region" description="Basic residues" evidence="12">
    <location>
        <begin position="393"/>
        <end position="403"/>
    </location>
</feature>
<dbReference type="GO" id="GO:0042255">
    <property type="term" value="P:ribosome assembly"/>
    <property type="evidence" value="ECO:0007669"/>
    <property type="project" value="UniProtKB-ARBA"/>
</dbReference>
<evidence type="ECO:0000256" key="4">
    <source>
        <dbReference type="ARBA" id="ARBA00022801"/>
    </source>
</evidence>